<keyword evidence="8" id="KW-0804">Transcription</keyword>
<dbReference type="PROSITE" id="PS00028">
    <property type="entry name" value="ZINC_FINGER_C2H2_1"/>
    <property type="match status" value="2"/>
</dbReference>
<reference evidence="12" key="1">
    <citation type="submission" date="2021-12" db="EMBL/GenBank/DDBJ databases">
        <authorList>
            <person name="King R."/>
        </authorList>
    </citation>
    <scope>NUCLEOTIDE SEQUENCE</scope>
</reference>
<keyword evidence="9" id="KW-0539">Nucleus</keyword>
<dbReference type="PANTHER" id="PTHR24394:SF48">
    <property type="entry name" value="ZINC FINGER PROTEIN 771"/>
    <property type="match status" value="1"/>
</dbReference>
<dbReference type="SUPFAM" id="SSF57667">
    <property type="entry name" value="beta-beta-alpha zinc fingers"/>
    <property type="match status" value="1"/>
</dbReference>
<gene>
    <name evidence="12" type="ORF">DIATSA_LOCUS3774</name>
</gene>
<dbReference type="FunFam" id="3.30.160.60:FF:000512">
    <property type="entry name" value="zinc finger protein 197 isoform X1"/>
    <property type="match status" value="1"/>
</dbReference>
<dbReference type="EMBL" id="OU893345">
    <property type="protein sequence ID" value="CAG9785764.1"/>
    <property type="molecule type" value="Genomic_DNA"/>
</dbReference>
<keyword evidence="5" id="KW-0862">Zinc</keyword>
<sequence length="191" mass="22214">MSRKCKNCNKYLCKIPGYKKIIKNEEEAKVFSDCLNKIVIVNDIFCKKCRLTPYINKKASTSKCAAFNLAEIMDDQNNLSVQYVKSAPNIIKAEVKSRHINRKVYRIYIHYISEGEKPHVCMVCNKGFSTSSSLNTHRRIHSGEKPHQCQHCGKRFTASSNLYYHRMTHIKGGKVMRLGPWSWERKLLKNR</sequence>
<evidence type="ECO:0000256" key="7">
    <source>
        <dbReference type="ARBA" id="ARBA00023125"/>
    </source>
</evidence>
<evidence type="ECO:0000256" key="4">
    <source>
        <dbReference type="ARBA" id="ARBA00022771"/>
    </source>
</evidence>
<dbReference type="GO" id="GO:0000981">
    <property type="term" value="F:DNA-binding transcription factor activity, RNA polymerase II-specific"/>
    <property type="evidence" value="ECO:0007669"/>
    <property type="project" value="TreeGrafter"/>
</dbReference>
<feature type="domain" description="C2H2-type" evidence="11">
    <location>
        <begin position="147"/>
        <end position="169"/>
    </location>
</feature>
<dbReference type="Pfam" id="PF00096">
    <property type="entry name" value="zf-C2H2"/>
    <property type="match status" value="2"/>
</dbReference>
<dbReference type="SMART" id="SM00355">
    <property type="entry name" value="ZnF_C2H2"/>
    <property type="match status" value="2"/>
</dbReference>
<evidence type="ECO:0000256" key="8">
    <source>
        <dbReference type="ARBA" id="ARBA00023163"/>
    </source>
</evidence>
<evidence type="ECO:0000256" key="5">
    <source>
        <dbReference type="ARBA" id="ARBA00022833"/>
    </source>
</evidence>
<dbReference type="PANTHER" id="PTHR24394">
    <property type="entry name" value="ZINC FINGER PROTEIN"/>
    <property type="match status" value="1"/>
</dbReference>
<dbReference type="Proteomes" id="UP001153714">
    <property type="component" value="Chromosome 14"/>
</dbReference>
<dbReference type="GO" id="GO:0008270">
    <property type="term" value="F:zinc ion binding"/>
    <property type="evidence" value="ECO:0007669"/>
    <property type="project" value="UniProtKB-KW"/>
</dbReference>
<accession>A0A9N9QYF3</accession>
<evidence type="ECO:0000256" key="3">
    <source>
        <dbReference type="ARBA" id="ARBA00022737"/>
    </source>
</evidence>
<dbReference type="OrthoDB" id="3437960at2759"/>
<reference evidence="12" key="2">
    <citation type="submission" date="2022-10" db="EMBL/GenBank/DDBJ databases">
        <authorList>
            <consortium name="ENA_rothamsted_submissions"/>
            <consortium name="culmorum"/>
            <person name="King R."/>
        </authorList>
    </citation>
    <scope>NUCLEOTIDE SEQUENCE</scope>
</reference>
<dbReference type="AlphaFoldDB" id="A0A9N9QYF3"/>
<comment type="subcellular location">
    <subcellularLocation>
        <location evidence="1">Nucleus</location>
    </subcellularLocation>
</comment>
<keyword evidence="3" id="KW-0677">Repeat</keyword>
<feature type="domain" description="C2H2-type" evidence="11">
    <location>
        <begin position="119"/>
        <end position="146"/>
    </location>
</feature>
<evidence type="ECO:0000259" key="11">
    <source>
        <dbReference type="PROSITE" id="PS50157"/>
    </source>
</evidence>
<dbReference type="InterPro" id="IPR013087">
    <property type="entry name" value="Znf_C2H2_type"/>
</dbReference>
<evidence type="ECO:0000256" key="2">
    <source>
        <dbReference type="ARBA" id="ARBA00022723"/>
    </source>
</evidence>
<keyword evidence="6" id="KW-0805">Transcription regulation</keyword>
<evidence type="ECO:0000256" key="9">
    <source>
        <dbReference type="ARBA" id="ARBA00023242"/>
    </source>
</evidence>
<evidence type="ECO:0000313" key="13">
    <source>
        <dbReference type="Proteomes" id="UP001153714"/>
    </source>
</evidence>
<protein>
    <recommendedName>
        <fullName evidence="11">C2H2-type domain-containing protein</fullName>
    </recommendedName>
</protein>
<dbReference type="InterPro" id="IPR036236">
    <property type="entry name" value="Znf_C2H2_sf"/>
</dbReference>
<evidence type="ECO:0000256" key="1">
    <source>
        <dbReference type="ARBA" id="ARBA00004123"/>
    </source>
</evidence>
<evidence type="ECO:0000256" key="6">
    <source>
        <dbReference type="ARBA" id="ARBA00023015"/>
    </source>
</evidence>
<dbReference type="GO" id="GO:0003677">
    <property type="term" value="F:DNA binding"/>
    <property type="evidence" value="ECO:0007669"/>
    <property type="project" value="UniProtKB-KW"/>
</dbReference>
<dbReference type="Gene3D" id="3.30.160.60">
    <property type="entry name" value="Classic Zinc Finger"/>
    <property type="match status" value="2"/>
</dbReference>
<proteinExistence type="predicted"/>
<dbReference type="FunFam" id="3.30.160.60:FF:000450">
    <property type="entry name" value="PR domain zinc finger protein 14"/>
    <property type="match status" value="1"/>
</dbReference>
<keyword evidence="4 10" id="KW-0863">Zinc-finger</keyword>
<keyword evidence="7" id="KW-0238">DNA-binding</keyword>
<dbReference type="GO" id="GO:0005634">
    <property type="term" value="C:nucleus"/>
    <property type="evidence" value="ECO:0007669"/>
    <property type="project" value="UniProtKB-SubCell"/>
</dbReference>
<evidence type="ECO:0000313" key="12">
    <source>
        <dbReference type="EMBL" id="CAG9785764.1"/>
    </source>
</evidence>
<keyword evidence="13" id="KW-1185">Reference proteome</keyword>
<keyword evidence="2" id="KW-0479">Metal-binding</keyword>
<dbReference type="PROSITE" id="PS50157">
    <property type="entry name" value="ZINC_FINGER_C2H2_2"/>
    <property type="match status" value="2"/>
</dbReference>
<name>A0A9N9QYF3_9NEOP</name>
<evidence type="ECO:0000256" key="10">
    <source>
        <dbReference type="PROSITE-ProRule" id="PRU00042"/>
    </source>
</evidence>
<organism evidence="12 13">
    <name type="scientific">Diatraea saccharalis</name>
    <name type="common">sugarcane borer</name>
    <dbReference type="NCBI Taxonomy" id="40085"/>
    <lineage>
        <taxon>Eukaryota</taxon>
        <taxon>Metazoa</taxon>
        <taxon>Ecdysozoa</taxon>
        <taxon>Arthropoda</taxon>
        <taxon>Hexapoda</taxon>
        <taxon>Insecta</taxon>
        <taxon>Pterygota</taxon>
        <taxon>Neoptera</taxon>
        <taxon>Endopterygota</taxon>
        <taxon>Lepidoptera</taxon>
        <taxon>Glossata</taxon>
        <taxon>Ditrysia</taxon>
        <taxon>Pyraloidea</taxon>
        <taxon>Crambidae</taxon>
        <taxon>Crambinae</taxon>
        <taxon>Diatraea</taxon>
    </lineage>
</organism>